<reference evidence="2 3" key="1">
    <citation type="submission" date="2017-11" db="EMBL/GenBank/DDBJ databases">
        <title>Isolation and Characterization of Methanofollis Species from Methane Seep Offshore SW Taiwan.</title>
        <authorList>
            <person name="Teng N.-H."/>
            <person name="Lai M.-C."/>
            <person name="Chen S.-C."/>
        </authorList>
    </citation>
    <scope>NUCLEOTIDE SEQUENCE [LARGE SCALE GENOMIC DNA]</scope>
    <source>
        <strain evidence="2 3">FWC-SCC2</strain>
    </source>
</reference>
<protein>
    <submittedName>
        <fullName evidence="2">Uncharacterized protein</fullName>
    </submittedName>
</protein>
<keyword evidence="1" id="KW-0812">Transmembrane</keyword>
<gene>
    <name evidence="2" type="ORF">CUJ86_02560</name>
</gene>
<dbReference type="RefSeq" id="WP_130645984.1">
    <property type="nucleotide sequence ID" value="NZ_PGCL01000001.1"/>
</dbReference>
<feature type="transmembrane region" description="Helical" evidence="1">
    <location>
        <begin position="110"/>
        <end position="127"/>
    </location>
</feature>
<comment type="caution">
    <text evidence="2">The sequence shown here is derived from an EMBL/GenBank/DDBJ whole genome shotgun (WGS) entry which is preliminary data.</text>
</comment>
<keyword evidence="3" id="KW-1185">Reference proteome</keyword>
<dbReference type="Proteomes" id="UP000292580">
    <property type="component" value="Unassembled WGS sequence"/>
</dbReference>
<proteinExistence type="predicted"/>
<evidence type="ECO:0000313" key="2">
    <source>
        <dbReference type="EMBL" id="TAJ45622.1"/>
    </source>
</evidence>
<keyword evidence="1" id="KW-1133">Transmembrane helix</keyword>
<sequence>MNRRHAGIAALILFTVAVLIGALAMAGRALVFAADYLAGTAFLAVVMIAAWCTKCQARKEGCAHALPGLIAGCLPARWQGPYTLLDHAGVLIPALIILLAPQYWLLQNPAYFVVFWALVITAALLNRRTVCPDCTNRECPLSGAKESGAPIETAAR</sequence>
<dbReference type="AlphaFoldDB" id="A0A483CZ78"/>
<keyword evidence="1" id="KW-0472">Membrane</keyword>
<feature type="transmembrane region" description="Helical" evidence="1">
    <location>
        <begin position="36"/>
        <end position="53"/>
    </location>
</feature>
<feature type="transmembrane region" description="Helical" evidence="1">
    <location>
        <begin position="84"/>
        <end position="104"/>
    </location>
</feature>
<accession>A0A483CZ78</accession>
<name>A0A483CZ78_9EURY</name>
<organism evidence="2 3">
    <name type="scientific">Methanofollis fontis</name>
    <dbReference type="NCBI Taxonomy" id="2052832"/>
    <lineage>
        <taxon>Archaea</taxon>
        <taxon>Methanobacteriati</taxon>
        <taxon>Methanobacteriota</taxon>
        <taxon>Stenosarchaea group</taxon>
        <taxon>Methanomicrobia</taxon>
        <taxon>Methanomicrobiales</taxon>
        <taxon>Methanomicrobiaceae</taxon>
        <taxon>Methanofollis</taxon>
    </lineage>
</organism>
<dbReference type="EMBL" id="PGCL01000001">
    <property type="protein sequence ID" value="TAJ45622.1"/>
    <property type="molecule type" value="Genomic_DNA"/>
</dbReference>
<evidence type="ECO:0000256" key="1">
    <source>
        <dbReference type="SAM" id="Phobius"/>
    </source>
</evidence>
<evidence type="ECO:0000313" key="3">
    <source>
        <dbReference type="Proteomes" id="UP000292580"/>
    </source>
</evidence>